<dbReference type="EMBL" id="WTPX01000042">
    <property type="protein sequence ID" value="NNJ25587.1"/>
    <property type="molecule type" value="Genomic_DNA"/>
</dbReference>
<protein>
    <recommendedName>
        <fullName evidence="5">SH3 domain-containing protein</fullName>
    </recommendedName>
</protein>
<reference evidence="3 4" key="1">
    <citation type="journal article" date="2020" name="Syst. Appl. Microbiol.">
        <title>Alienimonas chondri sp. nov., a novel planctomycete isolated from the biofilm of the red alga Chondrus crispus.</title>
        <authorList>
            <person name="Vitorino I."/>
            <person name="Albuquerque L."/>
            <person name="Wiegand S."/>
            <person name="Kallscheuer N."/>
            <person name="da Costa M.S."/>
            <person name="Lobo-da-Cunha A."/>
            <person name="Jogler C."/>
            <person name="Lage O.M."/>
        </authorList>
    </citation>
    <scope>NUCLEOTIDE SEQUENCE [LARGE SCALE GENOMIC DNA]</scope>
    <source>
        <strain evidence="3 4">LzC2</strain>
    </source>
</reference>
<evidence type="ECO:0000256" key="1">
    <source>
        <dbReference type="SAM" id="MobiDB-lite"/>
    </source>
</evidence>
<accession>A0ABX1VBV3</accession>
<comment type="caution">
    <text evidence="3">The sequence shown here is derived from an EMBL/GenBank/DDBJ whole genome shotgun (WGS) entry which is preliminary data.</text>
</comment>
<proteinExistence type="predicted"/>
<evidence type="ECO:0008006" key="5">
    <source>
        <dbReference type="Google" id="ProtNLM"/>
    </source>
</evidence>
<sequence>MRPVICFALLYCAAPAACSTTYGQEFPYAAQVAADGLPVHAGPLADDYVTTTLPRGTQVTVVRHDPDGRAMIQAPSGAVSFAKLEWLTMTAGTAEGGGTATVTATGNELYCRVGSRVGEAPMIEQVPLKTGQAIAVQGTRSLPGPNGPEVWAQIPSPKGEHRWVQRRYLLPANAQARADLDRDPYAVPSDLLDAGAPVPGGGTVAQTDPFAPAPADATGSGVVEVAFAAPHPLQGGSNASPLLAAADPPSASGLQTASADPFSQLGSPAMPMGQSAFPSGTSADRSQDGPRDPSHADRFAAHGAAAVEADRRRLTELDRRMDKLLDADPQSWNLVDLEADLRDLRDRASSNAVRRLAQARLVRIDVLKSIRGEYSEYVELTERTDQRDARLTVEASEMLRRFAQVEEPYGIAPYGPQTAEGFPMHAPAPRTAAGPGGFDPYGDTPSLAAPPSGGIDQLSHSEPAGGPAPADAPPGAMVFEAVGVLREVTNPPHPQAPKFALVAADGRVAAYLKDDPRLGLAGRVGQNFGVNGRRFSHPDIAAPMVAVTRLTPVRK</sequence>
<feature type="signal peptide" evidence="2">
    <location>
        <begin position="1"/>
        <end position="16"/>
    </location>
</feature>
<gene>
    <name evidence="3" type="ORF">LzC2_16590</name>
</gene>
<keyword evidence="2" id="KW-0732">Signal</keyword>
<feature type="chain" id="PRO_5046561283" description="SH3 domain-containing protein" evidence="2">
    <location>
        <begin position="17"/>
        <end position="555"/>
    </location>
</feature>
<feature type="compositionally biased region" description="Low complexity" evidence="1">
    <location>
        <begin position="239"/>
        <end position="254"/>
    </location>
</feature>
<feature type="region of interest" description="Disordered" evidence="1">
    <location>
        <begin position="414"/>
        <end position="470"/>
    </location>
</feature>
<organism evidence="3 4">
    <name type="scientific">Alienimonas chondri</name>
    <dbReference type="NCBI Taxonomy" id="2681879"/>
    <lineage>
        <taxon>Bacteria</taxon>
        <taxon>Pseudomonadati</taxon>
        <taxon>Planctomycetota</taxon>
        <taxon>Planctomycetia</taxon>
        <taxon>Planctomycetales</taxon>
        <taxon>Planctomycetaceae</taxon>
        <taxon>Alienimonas</taxon>
    </lineage>
</organism>
<evidence type="ECO:0000313" key="4">
    <source>
        <dbReference type="Proteomes" id="UP000609651"/>
    </source>
</evidence>
<evidence type="ECO:0000256" key="2">
    <source>
        <dbReference type="SAM" id="SignalP"/>
    </source>
</evidence>
<evidence type="ECO:0000313" key="3">
    <source>
        <dbReference type="EMBL" id="NNJ25587.1"/>
    </source>
</evidence>
<feature type="compositionally biased region" description="Basic and acidic residues" evidence="1">
    <location>
        <begin position="285"/>
        <end position="300"/>
    </location>
</feature>
<name>A0ABX1VBV3_9PLAN</name>
<feature type="region of interest" description="Disordered" evidence="1">
    <location>
        <begin position="238"/>
        <end position="305"/>
    </location>
</feature>
<dbReference type="Proteomes" id="UP000609651">
    <property type="component" value="Unassembled WGS sequence"/>
</dbReference>
<keyword evidence="4" id="KW-1185">Reference proteome</keyword>